<feature type="domain" description="EamA" evidence="9">
    <location>
        <begin position="396"/>
        <end position="507"/>
    </location>
</feature>
<keyword evidence="4 8" id="KW-0812">Transmembrane</keyword>
<feature type="transmembrane region" description="Helical" evidence="8">
    <location>
        <begin position="466"/>
        <end position="485"/>
    </location>
</feature>
<evidence type="ECO:0000256" key="3">
    <source>
        <dbReference type="ARBA" id="ARBA00022475"/>
    </source>
</evidence>
<keyword evidence="5 8" id="KW-1133">Transmembrane helix</keyword>
<dbReference type="GO" id="GO:0005886">
    <property type="term" value="C:plasma membrane"/>
    <property type="evidence" value="ECO:0007669"/>
    <property type="project" value="UniProtKB-SubCell"/>
</dbReference>
<dbReference type="Proteomes" id="UP000612055">
    <property type="component" value="Unassembled WGS sequence"/>
</dbReference>
<dbReference type="OrthoDB" id="2017960at2759"/>
<dbReference type="InterPro" id="IPR037185">
    <property type="entry name" value="EmrE-like"/>
</dbReference>
<dbReference type="PANTHER" id="PTHR42920">
    <property type="entry name" value="OS03G0707200 PROTEIN-RELATED"/>
    <property type="match status" value="1"/>
</dbReference>
<dbReference type="Pfam" id="PF00892">
    <property type="entry name" value="EamA"/>
    <property type="match status" value="1"/>
</dbReference>
<dbReference type="SUPFAM" id="SSF103481">
    <property type="entry name" value="Multidrug resistance efflux transporter EmrE"/>
    <property type="match status" value="1"/>
</dbReference>
<evidence type="ECO:0000256" key="4">
    <source>
        <dbReference type="ARBA" id="ARBA00022692"/>
    </source>
</evidence>
<evidence type="ECO:0000313" key="10">
    <source>
        <dbReference type="EMBL" id="KAG2485399.1"/>
    </source>
</evidence>
<comment type="similarity">
    <text evidence="2">Belongs to the drug/metabolite transporter (DMT) superfamily. Plant drug/metabolite exporter (P-DME) (TC 2.A.7.4) family.</text>
</comment>
<evidence type="ECO:0000256" key="7">
    <source>
        <dbReference type="SAM" id="MobiDB-lite"/>
    </source>
</evidence>
<evidence type="ECO:0000256" key="5">
    <source>
        <dbReference type="ARBA" id="ARBA00022989"/>
    </source>
</evidence>
<evidence type="ECO:0000256" key="1">
    <source>
        <dbReference type="ARBA" id="ARBA00004651"/>
    </source>
</evidence>
<dbReference type="AlphaFoldDB" id="A0A835XKZ1"/>
<feature type="transmembrane region" description="Helical" evidence="8">
    <location>
        <begin position="364"/>
        <end position="383"/>
    </location>
</feature>
<keyword evidence="3" id="KW-1003">Cell membrane</keyword>
<evidence type="ECO:0000256" key="2">
    <source>
        <dbReference type="ARBA" id="ARBA00007635"/>
    </source>
</evidence>
<accession>A0A835XKZ1</accession>
<comment type="subcellular location">
    <subcellularLocation>
        <location evidence="1">Cell membrane</location>
        <topology evidence="1">Multi-pass membrane protein</topology>
    </subcellularLocation>
</comment>
<comment type="caution">
    <text evidence="10">The sequence shown here is derived from an EMBL/GenBank/DDBJ whole genome shotgun (WGS) entry which is preliminary data.</text>
</comment>
<gene>
    <name evidence="10" type="ORF">HYH03_015885</name>
</gene>
<dbReference type="EMBL" id="JAEHOE010000130">
    <property type="protein sequence ID" value="KAG2485399.1"/>
    <property type="molecule type" value="Genomic_DNA"/>
</dbReference>
<name>A0A835XKZ1_9CHLO</name>
<feature type="transmembrane region" description="Helical" evidence="8">
    <location>
        <begin position="404"/>
        <end position="425"/>
    </location>
</feature>
<feature type="compositionally biased region" description="Low complexity" evidence="7">
    <location>
        <begin position="9"/>
        <end position="24"/>
    </location>
</feature>
<sequence>MARSRADSAAEASSSGAVADGSVSHPHHHGPLRVELAAAGDGAAEGVAAAADEAAAEEAAAAAAASTSASSTGLLAEPLSTVRMGPVLTTTFNSVVIAGLELGLLNFLGTALQVEGLHSVSATRAGFLAEVTAVLTPLVSYAAGYTIPPQMWAAVAVGLVGSTMVAYDASQGGSEGSQAAPVAAPAAAAAAPAVADSASTAAATGVAATAAASTAADAASSLSAAAPVDPVTSLAAAAAAVAETAAGAPTGIEVGPPSLELTAANAANAVAAAAAAAPSASDAASLAASLEPAGPALSDAAAALSDAAADAAASVAGAAGAALEAASSAASSAATEAAVAAVSNAAAAATAAAEPLAITGGETYLLLACLFFSICTVRMGIYSPRMDTVQLAAMKKVGLSSMSVMWMATASLQGGAALSSALAFPDLSDRAPLSIAVLLYSGLGPGALATYLQVEGLSTVPATTAQVIYSFTPLATAFFAHTFLGGEATGPVAWVGGCLLIAAALMAARAQYVQAKEQQAAAATAAAAAAAAGPSASNGSGSGTQ</sequence>
<keyword evidence="11" id="KW-1185">Reference proteome</keyword>
<dbReference type="PANTHER" id="PTHR42920:SF23">
    <property type="entry name" value="EAMA DOMAIN-CONTAINING PROTEIN"/>
    <property type="match status" value="1"/>
</dbReference>
<reference evidence="10" key="1">
    <citation type="journal article" date="2020" name="bioRxiv">
        <title>Comparative genomics of Chlamydomonas.</title>
        <authorList>
            <person name="Craig R.J."/>
            <person name="Hasan A.R."/>
            <person name="Ness R.W."/>
            <person name="Keightley P.D."/>
        </authorList>
    </citation>
    <scope>NUCLEOTIDE SEQUENCE</scope>
    <source>
        <strain evidence="10">CCAP 11/70</strain>
    </source>
</reference>
<keyword evidence="6 8" id="KW-0472">Membrane</keyword>
<evidence type="ECO:0000256" key="8">
    <source>
        <dbReference type="SAM" id="Phobius"/>
    </source>
</evidence>
<proteinExistence type="inferred from homology"/>
<evidence type="ECO:0000256" key="6">
    <source>
        <dbReference type="ARBA" id="ARBA00023136"/>
    </source>
</evidence>
<protein>
    <recommendedName>
        <fullName evidence="9">EamA domain-containing protein</fullName>
    </recommendedName>
</protein>
<evidence type="ECO:0000259" key="9">
    <source>
        <dbReference type="Pfam" id="PF00892"/>
    </source>
</evidence>
<feature type="region of interest" description="Disordered" evidence="7">
    <location>
        <begin position="1"/>
        <end position="29"/>
    </location>
</feature>
<feature type="transmembrane region" description="Helical" evidence="8">
    <location>
        <begin position="431"/>
        <end position="454"/>
    </location>
</feature>
<evidence type="ECO:0000313" key="11">
    <source>
        <dbReference type="Proteomes" id="UP000612055"/>
    </source>
</evidence>
<dbReference type="InterPro" id="IPR051258">
    <property type="entry name" value="Diverse_Substrate_Transporter"/>
</dbReference>
<feature type="transmembrane region" description="Helical" evidence="8">
    <location>
        <begin position="491"/>
        <end position="508"/>
    </location>
</feature>
<organism evidence="10 11">
    <name type="scientific">Edaphochlamys debaryana</name>
    <dbReference type="NCBI Taxonomy" id="47281"/>
    <lineage>
        <taxon>Eukaryota</taxon>
        <taxon>Viridiplantae</taxon>
        <taxon>Chlorophyta</taxon>
        <taxon>core chlorophytes</taxon>
        <taxon>Chlorophyceae</taxon>
        <taxon>CS clade</taxon>
        <taxon>Chlamydomonadales</taxon>
        <taxon>Chlamydomonadales incertae sedis</taxon>
        <taxon>Edaphochlamys</taxon>
    </lineage>
</organism>
<dbReference type="InterPro" id="IPR000620">
    <property type="entry name" value="EamA_dom"/>
</dbReference>